<accession>A0A1Q2CKC9</accession>
<dbReference type="Pfam" id="PF00933">
    <property type="entry name" value="Glyco_hydro_3"/>
    <property type="match status" value="1"/>
</dbReference>
<dbReference type="OrthoDB" id="9805821at2"/>
<name>A0A1Q2CKC9_9ACTN</name>
<dbReference type="AlphaFoldDB" id="A0A1Q2CKC9"/>
<dbReference type="SUPFAM" id="SSF51445">
    <property type="entry name" value="(Trans)glycosidases"/>
    <property type="match status" value="1"/>
</dbReference>
<dbReference type="InterPro" id="IPR001764">
    <property type="entry name" value="Glyco_hydro_3_N"/>
</dbReference>
<comment type="similarity">
    <text evidence="1">Belongs to the glycosyl hydrolase 3 family.</text>
</comment>
<dbReference type="InterPro" id="IPR036962">
    <property type="entry name" value="Glyco_hydro_3_N_sf"/>
</dbReference>
<dbReference type="Gene3D" id="3.20.20.300">
    <property type="entry name" value="Glycoside hydrolase, family 3, N-terminal domain"/>
    <property type="match status" value="1"/>
</dbReference>
<dbReference type="KEGG" id="tes:BW730_02285"/>
<organism evidence="5 6">
    <name type="scientific">Tessaracoccus aquimaris</name>
    <dbReference type="NCBI Taxonomy" id="1332264"/>
    <lineage>
        <taxon>Bacteria</taxon>
        <taxon>Bacillati</taxon>
        <taxon>Actinomycetota</taxon>
        <taxon>Actinomycetes</taxon>
        <taxon>Propionibacteriales</taxon>
        <taxon>Propionibacteriaceae</taxon>
        <taxon>Tessaracoccus</taxon>
    </lineage>
</organism>
<sequence>MTGTVRKLALGVLLAGFEGDTVPPEWLTALAAEGLGGVTLFGRNVVDDDPVGALSRLTTELRRERPDLLICIDEEGGDVTRLETRTGSMTLGQASLGAIDDVAVTRRSAALLAARLAAGGVNVNFAPVADLSSERDNPVVGARSFSHDPDVAARHVAASIHGHLDGGVCPTAKHFPGHGGTVDDSHLVVPVVSADAGLLRRRELVPFQAAIAAGVPMIMTGHLRVLALDPYQPATLSRVIITDLLRGDLGFGGVVVTDGIDMHAISRGVGRPEGTVQALMAGVDLICIGGDSVTLEAVEDIVAAVENAVAQGRLPVDRLVEARGRVAALARRFWFNTDPAPMPETDEVLVAAARRSLQVVGNPRLDSVAAVVELYNEPTIVAGEIAFGVGRHLAALSEAPVEVVRLEEGAPLPTLPDGGLVVSARASHLHPWQVEAVRRMRLRHPDLVVVDHGATGGTDLLGDRAVIAHDTSAIAARAAAGLLLAG</sequence>
<feature type="domain" description="Glycoside hydrolase family 3 N-terminal" evidence="4">
    <location>
        <begin position="29"/>
        <end position="328"/>
    </location>
</feature>
<dbReference type="RefSeq" id="WP_077684842.1">
    <property type="nucleotide sequence ID" value="NZ_CP019606.1"/>
</dbReference>
<evidence type="ECO:0000259" key="4">
    <source>
        <dbReference type="Pfam" id="PF00933"/>
    </source>
</evidence>
<evidence type="ECO:0000256" key="3">
    <source>
        <dbReference type="ARBA" id="ARBA00023295"/>
    </source>
</evidence>
<keyword evidence="3" id="KW-0326">Glycosidase</keyword>
<dbReference type="PANTHER" id="PTHR30480">
    <property type="entry name" value="BETA-HEXOSAMINIDASE-RELATED"/>
    <property type="match status" value="1"/>
</dbReference>
<dbReference type="InterPro" id="IPR019800">
    <property type="entry name" value="Glyco_hydro_3_AS"/>
</dbReference>
<dbReference type="GO" id="GO:0009254">
    <property type="term" value="P:peptidoglycan turnover"/>
    <property type="evidence" value="ECO:0007669"/>
    <property type="project" value="TreeGrafter"/>
</dbReference>
<gene>
    <name evidence="5" type="ORF">BW730_02285</name>
</gene>
<dbReference type="PROSITE" id="PS00775">
    <property type="entry name" value="GLYCOSYL_HYDROL_F3"/>
    <property type="match status" value="1"/>
</dbReference>
<reference evidence="6" key="1">
    <citation type="submission" date="2017-02" db="EMBL/GenBank/DDBJ databases">
        <title>Tessaracoccus aquaemaris sp. nov., isolated from the intestine of a Korean rockfish, Sebastes schlegelii, in a marine aquaculture pond.</title>
        <authorList>
            <person name="Tak E.J."/>
            <person name="Bae J.-W."/>
        </authorList>
    </citation>
    <scope>NUCLEOTIDE SEQUENCE [LARGE SCALE GENOMIC DNA]</scope>
    <source>
        <strain evidence="6">NSG39</strain>
    </source>
</reference>
<keyword evidence="2" id="KW-0378">Hydrolase</keyword>
<evidence type="ECO:0000313" key="5">
    <source>
        <dbReference type="EMBL" id="AQP46543.1"/>
    </source>
</evidence>
<dbReference type="Proteomes" id="UP000188145">
    <property type="component" value="Chromosome"/>
</dbReference>
<dbReference type="PANTHER" id="PTHR30480:SF16">
    <property type="entry name" value="GLYCOSIDE HYDROLASE FAMILY 3 DOMAIN PROTEIN"/>
    <property type="match status" value="1"/>
</dbReference>
<dbReference type="GO" id="GO:0004553">
    <property type="term" value="F:hydrolase activity, hydrolyzing O-glycosyl compounds"/>
    <property type="evidence" value="ECO:0007669"/>
    <property type="project" value="InterPro"/>
</dbReference>
<dbReference type="STRING" id="1332264.BW730_02285"/>
<keyword evidence="6" id="KW-1185">Reference proteome</keyword>
<dbReference type="GO" id="GO:0005975">
    <property type="term" value="P:carbohydrate metabolic process"/>
    <property type="evidence" value="ECO:0007669"/>
    <property type="project" value="InterPro"/>
</dbReference>
<dbReference type="InterPro" id="IPR017853">
    <property type="entry name" value="GH"/>
</dbReference>
<evidence type="ECO:0000256" key="1">
    <source>
        <dbReference type="ARBA" id="ARBA00005336"/>
    </source>
</evidence>
<dbReference type="InterPro" id="IPR050226">
    <property type="entry name" value="NagZ_Beta-hexosaminidase"/>
</dbReference>
<evidence type="ECO:0000256" key="2">
    <source>
        <dbReference type="ARBA" id="ARBA00022801"/>
    </source>
</evidence>
<dbReference type="EMBL" id="CP019606">
    <property type="protein sequence ID" value="AQP46543.1"/>
    <property type="molecule type" value="Genomic_DNA"/>
</dbReference>
<protein>
    <recommendedName>
        <fullName evidence="4">Glycoside hydrolase family 3 N-terminal domain-containing protein</fullName>
    </recommendedName>
</protein>
<proteinExistence type="inferred from homology"/>
<evidence type="ECO:0000313" key="6">
    <source>
        <dbReference type="Proteomes" id="UP000188145"/>
    </source>
</evidence>